<dbReference type="Proteomes" id="UP001381693">
    <property type="component" value="Unassembled WGS sequence"/>
</dbReference>
<reference evidence="2 3" key="1">
    <citation type="submission" date="2023-11" db="EMBL/GenBank/DDBJ databases">
        <title>Halocaridina rubra genome assembly.</title>
        <authorList>
            <person name="Smith C."/>
        </authorList>
    </citation>
    <scope>NUCLEOTIDE SEQUENCE [LARGE SCALE GENOMIC DNA]</scope>
    <source>
        <strain evidence="2">EP-1</strain>
        <tissue evidence="2">Whole</tissue>
    </source>
</reference>
<sequence length="107" mass="11369">MGRSSLSQTISPIFLHLKLSGILQVRSSLGVDGRRTRGRNAKVKEIMWRQRPPTCLPNLPAACGRTTTTTAPRNASPSSSSSSSASDSSPTSDNLSTYIHSLALTAI</sequence>
<keyword evidence="3" id="KW-1185">Reference proteome</keyword>
<dbReference type="AlphaFoldDB" id="A0AAN8ZNS3"/>
<organism evidence="2 3">
    <name type="scientific">Halocaridina rubra</name>
    <name type="common">Hawaiian red shrimp</name>
    <dbReference type="NCBI Taxonomy" id="373956"/>
    <lineage>
        <taxon>Eukaryota</taxon>
        <taxon>Metazoa</taxon>
        <taxon>Ecdysozoa</taxon>
        <taxon>Arthropoda</taxon>
        <taxon>Crustacea</taxon>
        <taxon>Multicrustacea</taxon>
        <taxon>Malacostraca</taxon>
        <taxon>Eumalacostraca</taxon>
        <taxon>Eucarida</taxon>
        <taxon>Decapoda</taxon>
        <taxon>Pleocyemata</taxon>
        <taxon>Caridea</taxon>
        <taxon>Atyoidea</taxon>
        <taxon>Atyidae</taxon>
        <taxon>Halocaridina</taxon>
    </lineage>
</organism>
<name>A0AAN8ZNS3_HALRR</name>
<feature type="region of interest" description="Disordered" evidence="1">
    <location>
        <begin position="57"/>
        <end position="95"/>
    </location>
</feature>
<evidence type="ECO:0000313" key="2">
    <source>
        <dbReference type="EMBL" id="KAK7015556.1"/>
    </source>
</evidence>
<evidence type="ECO:0000313" key="3">
    <source>
        <dbReference type="Proteomes" id="UP001381693"/>
    </source>
</evidence>
<evidence type="ECO:0000256" key="1">
    <source>
        <dbReference type="SAM" id="MobiDB-lite"/>
    </source>
</evidence>
<dbReference type="EMBL" id="JAXCGZ010023201">
    <property type="protein sequence ID" value="KAK7015556.1"/>
    <property type="molecule type" value="Genomic_DNA"/>
</dbReference>
<gene>
    <name evidence="2" type="ORF">SK128_005215</name>
</gene>
<feature type="compositionally biased region" description="Low complexity" evidence="1">
    <location>
        <begin position="65"/>
        <end position="95"/>
    </location>
</feature>
<accession>A0AAN8ZNS3</accession>
<comment type="caution">
    <text evidence="2">The sequence shown here is derived from an EMBL/GenBank/DDBJ whole genome shotgun (WGS) entry which is preliminary data.</text>
</comment>
<protein>
    <submittedName>
        <fullName evidence="2">Uncharacterized protein</fullName>
    </submittedName>
</protein>
<proteinExistence type="predicted"/>